<dbReference type="PANTHER" id="PTHR47965:SF12">
    <property type="entry name" value="ASPARTIC PROTEINASE 3-RELATED"/>
    <property type="match status" value="1"/>
</dbReference>
<dbReference type="CDD" id="cd05471">
    <property type="entry name" value="pepsin_like"/>
    <property type="match status" value="1"/>
</dbReference>
<dbReference type="InterPro" id="IPR021109">
    <property type="entry name" value="Peptidase_aspartic_dom_sf"/>
</dbReference>
<keyword evidence="7" id="KW-0812">Transmembrane</keyword>
<dbReference type="PANTHER" id="PTHR47965">
    <property type="entry name" value="ASPARTYL PROTEASE-RELATED"/>
    <property type="match status" value="1"/>
</dbReference>
<keyword evidence="7" id="KW-1133">Transmembrane helix</keyword>
<dbReference type="AlphaFoldDB" id="A0A1R2AX07"/>
<gene>
    <name evidence="9" type="ORF">SteCoe_33414</name>
</gene>
<dbReference type="InterPro" id="IPR033121">
    <property type="entry name" value="PEPTIDASE_A1"/>
</dbReference>
<protein>
    <recommendedName>
        <fullName evidence="8">Peptidase A1 domain-containing protein</fullName>
    </recommendedName>
</protein>
<dbReference type="GO" id="GO:0004190">
    <property type="term" value="F:aspartic-type endopeptidase activity"/>
    <property type="evidence" value="ECO:0007669"/>
    <property type="project" value="UniProtKB-KW"/>
</dbReference>
<feature type="domain" description="Peptidase A1" evidence="8">
    <location>
        <begin position="13"/>
        <end position="328"/>
    </location>
</feature>
<evidence type="ECO:0000256" key="5">
    <source>
        <dbReference type="ARBA" id="ARBA00022801"/>
    </source>
</evidence>
<keyword evidence="7" id="KW-0472">Membrane</keyword>
<dbReference type="PROSITE" id="PS51767">
    <property type="entry name" value="PEPTIDASE_A1"/>
    <property type="match status" value="1"/>
</dbReference>
<keyword evidence="10" id="KW-1185">Reference proteome</keyword>
<dbReference type="OrthoDB" id="2747330at2759"/>
<evidence type="ECO:0000313" key="10">
    <source>
        <dbReference type="Proteomes" id="UP000187209"/>
    </source>
</evidence>
<dbReference type="InterPro" id="IPR034164">
    <property type="entry name" value="Pepsin-like_dom"/>
</dbReference>
<comment type="similarity">
    <text evidence="1">Belongs to the peptidase A1 family.</text>
</comment>
<dbReference type="Proteomes" id="UP000187209">
    <property type="component" value="Unassembled WGS sequence"/>
</dbReference>
<dbReference type="SUPFAM" id="SSF50630">
    <property type="entry name" value="Acid proteases"/>
    <property type="match status" value="1"/>
</dbReference>
<evidence type="ECO:0000256" key="2">
    <source>
        <dbReference type="ARBA" id="ARBA00022670"/>
    </source>
</evidence>
<dbReference type="Gene3D" id="2.40.70.10">
    <property type="entry name" value="Acid Proteases"/>
    <property type="match status" value="2"/>
</dbReference>
<comment type="caution">
    <text evidence="9">The sequence shown here is derived from an EMBL/GenBank/DDBJ whole genome shotgun (WGS) entry which is preliminary data.</text>
</comment>
<keyword evidence="5" id="KW-0378">Hydrolase</keyword>
<sequence>MNLELITSNDHKYCLKQTLGGQSLELQISFDTNLLMVIDAAASNKGPSYNGASSSSFQAITANSELCWSMIQTSSEECLFSYKSELNNTIEGVLSLETAIIGTSTLKELIFGRILKQSFDIQTSGIIGLGPSNLDALYGTSLIETVISNQGIRAVIGLCFKDEKGKMHIGGYDSTYAHDDFSIYPVVYNNRYSVIITSIVLKDIEIITKLEGRLNPAVPYLYLPFDIILKLIQAMKEFYGDSCKQALCDIEGHVFFGNSIIRPPASFPDISIDLQGFKITLRGFLRKCNIDQYCSIIRSGGEYGIIGSPILEQVYLVIDMENSKVAMSPLKKCQDSDHLVLLNSLEQSPVLILAKIFMMISALAMIIVIGWRCGKSYELEFEIISGDDD</sequence>
<dbReference type="Pfam" id="PF00026">
    <property type="entry name" value="Asp"/>
    <property type="match status" value="1"/>
</dbReference>
<organism evidence="9 10">
    <name type="scientific">Stentor coeruleus</name>
    <dbReference type="NCBI Taxonomy" id="5963"/>
    <lineage>
        <taxon>Eukaryota</taxon>
        <taxon>Sar</taxon>
        <taxon>Alveolata</taxon>
        <taxon>Ciliophora</taxon>
        <taxon>Postciliodesmatophora</taxon>
        <taxon>Heterotrichea</taxon>
        <taxon>Heterotrichida</taxon>
        <taxon>Stentoridae</taxon>
        <taxon>Stentor</taxon>
    </lineage>
</organism>
<keyword evidence="2" id="KW-0645">Protease</keyword>
<proteinExistence type="inferred from homology"/>
<dbReference type="EMBL" id="MPUH01001255">
    <property type="protein sequence ID" value="OMJ68985.1"/>
    <property type="molecule type" value="Genomic_DNA"/>
</dbReference>
<evidence type="ECO:0000256" key="4">
    <source>
        <dbReference type="ARBA" id="ARBA00022750"/>
    </source>
</evidence>
<evidence type="ECO:0000256" key="1">
    <source>
        <dbReference type="ARBA" id="ARBA00007447"/>
    </source>
</evidence>
<keyword evidence="4" id="KW-0064">Aspartyl protease</keyword>
<evidence type="ECO:0000259" key="8">
    <source>
        <dbReference type="PROSITE" id="PS51767"/>
    </source>
</evidence>
<evidence type="ECO:0000313" key="9">
    <source>
        <dbReference type="EMBL" id="OMJ68985.1"/>
    </source>
</evidence>
<feature type="transmembrane region" description="Helical" evidence="7">
    <location>
        <begin position="350"/>
        <end position="371"/>
    </location>
</feature>
<reference evidence="9 10" key="1">
    <citation type="submission" date="2016-11" db="EMBL/GenBank/DDBJ databases">
        <title>The macronuclear genome of Stentor coeruleus: a giant cell with tiny introns.</title>
        <authorList>
            <person name="Slabodnick M."/>
            <person name="Ruby J.G."/>
            <person name="Reiff S.B."/>
            <person name="Swart E.C."/>
            <person name="Gosai S."/>
            <person name="Prabakaran S."/>
            <person name="Witkowska E."/>
            <person name="Larue G.E."/>
            <person name="Fisher S."/>
            <person name="Freeman R.M."/>
            <person name="Gunawardena J."/>
            <person name="Chu W."/>
            <person name="Stover N.A."/>
            <person name="Gregory B.D."/>
            <person name="Nowacki M."/>
            <person name="Derisi J."/>
            <person name="Roy S.W."/>
            <person name="Marshall W.F."/>
            <person name="Sood P."/>
        </authorList>
    </citation>
    <scope>NUCLEOTIDE SEQUENCE [LARGE SCALE GENOMIC DNA]</scope>
    <source>
        <strain evidence="9">WM001</strain>
    </source>
</reference>
<keyword evidence="3" id="KW-0732">Signal</keyword>
<keyword evidence="6" id="KW-0865">Zymogen</keyword>
<name>A0A1R2AX07_9CILI</name>
<evidence type="ECO:0000256" key="3">
    <source>
        <dbReference type="ARBA" id="ARBA00022729"/>
    </source>
</evidence>
<evidence type="ECO:0000256" key="6">
    <source>
        <dbReference type="ARBA" id="ARBA00023145"/>
    </source>
</evidence>
<evidence type="ECO:0000256" key="7">
    <source>
        <dbReference type="SAM" id="Phobius"/>
    </source>
</evidence>
<dbReference type="GO" id="GO:0006508">
    <property type="term" value="P:proteolysis"/>
    <property type="evidence" value="ECO:0007669"/>
    <property type="project" value="UniProtKB-KW"/>
</dbReference>
<dbReference type="InterPro" id="IPR001461">
    <property type="entry name" value="Aspartic_peptidase_A1"/>
</dbReference>
<accession>A0A1R2AX07</accession>